<accession>A0A0H4PIY1</accession>
<organism evidence="2 3">
    <name type="scientific">Cyclobacterium amurskyense</name>
    <dbReference type="NCBI Taxonomy" id="320787"/>
    <lineage>
        <taxon>Bacteria</taxon>
        <taxon>Pseudomonadati</taxon>
        <taxon>Bacteroidota</taxon>
        <taxon>Cytophagia</taxon>
        <taxon>Cytophagales</taxon>
        <taxon>Cyclobacteriaceae</taxon>
        <taxon>Cyclobacterium</taxon>
    </lineage>
</organism>
<keyword evidence="2" id="KW-0489">Methyltransferase</keyword>
<keyword evidence="3" id="KW-1185">Reference proteome</keyword>
<name>A0A0H4PIY1_9BACT</name>
<dbReference type="EMBL" id="CP012040">
    <property type="protein sequence ID" value="AKP54094.1"/>
    <property type="molecule type" value="Genomic_DNA"/>
</dbReference>
<evidence type="ECO:0000313" key="3">
    <source>
        <dbReference type="Proteomes" id="UP000036520"/>
    </source>
</evidence>
<dbReference type="SUPFAM" id="SSF53335">
    <property type="entry name" value="S-adenosyl-L-methionine-dependent methyltransferases"/>
    <property type="match status" value="1"/>
</dbReference>
<dbReference type="AlphaFoldDB" id="A0A0H4PIY1"/>
<dbReference type="STRING" id="320787.CA2015_4770"/>
<protein>
    <submittedName>
        <fullName evidence="2">Methyltransferase type 11</fullName>
    </submittedName>
</protein>
<sequence>MQRILVKKQNMTEFWEENFKDKQSMWGFSPADAVFDAIKLFQKHGLHKILIPGFGYGRNAKAFMDKGFYVTGIEISETAIAIAKKTYGSEVNVHHGSVSEMPFDNEVFDGIFCYALIHLLDEKERAKLIVDCYNQLRENGIMIFVAISTDDHAFGKGAMIDKNRFLTPHGVELFFYNLDAVKDEFGDFGLQDSEKIMEPSKSIKGKPGQIFWKIVCKKIANS</sequence>
<dbReference type="Gene3D" id="3.40.50.150">
    <property type="entry name" value="Vaccinia Virus protein VP39"/>
    <property type="match status" value="1"/>
</dbReference>
<dbReference type="InterPro" id="IPR029063">
    <property type="entry name" value="SAM-dependent_MTases_sf"/>
</dbReference>
<gene>
    <name evidence="2" type="ORF">CA2015_4770</name>
</gene>
<evidence type="ECO:0000313" key="2">
    <source>
        <dbReference type="EMBL" id="AKP54094.1"/>
    </source>
</evidence>
<dbReference type="GO" id="GO:0008757">
    <property type="term" value="F:S-adenosylmethionine-dependent methyltransferase activity"/>
    <property type="evidence" value="ECO:0007669"/>
    <property type="project" value="InterPro"/>
</dbReference>
<dbReference type="Pfam" id="PF08241">
    <property type="entry name" value="Methyltransf_11"/>
    <property type="match status" value="1"/>
</dbReference>
<dbReference type="Proteomes" id="UP000036520">
    <property type="component" value="Chromosome"/>
</dbReference>
<keyword evidence="2" id="KW-0808">Transferase</keyword>
<reference evidence="2 3" key="1">
    <citation type="submission" date="2015-07" db="EMBL/GenBank/DDBJ databases">
        <authorList>
            <person name="Kim K.M."/>
        </authorList>
    </citation>
    <scope>NUCLEOTIDE SEQUENCE [LARGE SCALE GENOMIC DNA]</scope>
    <source>
        <strain evidence="2 3">KCTC 12363</strain>
    </source>
</reference>
<proteinExistence type="predicted"/>
<dbReference type="KEGG" id="camu:CA2015_4770"/>
<feature type="domain" description="Methyltransferase type 11" evidence="1">
    <location>
        <begin position="53"/>
        <end position="144"/>
    </location>
</feature>
<dbReference type="RefSeq" id="WP_240477881.1">
    <property type="nucleotide sequence ID" value="NZ_CP012040.1"/>
</dbReference>
<dbReference type="CDD" id="cd02440">
    <property type="entry name" value="AdoMet_MTases"/>
    <property type="match status" value="1"/>
</dbReference>
<dbReference type="InterPro" id="IPR013216">
    <property type="entry name" value="Methyltransf_11"/>
</dbReference>
<evidence type="ECO:0000259" key="1">
    <source>
        <dbReference type="Pfam" id="PF08241"/>
    </source>
</evidence>
<dbReference type="GO" id="GO:0032259">
    <property type="term" value="P:methylation"/>
    <property type="evidence" value="ECO:0007669"/>
    <property type="project" value="UniProtKB-KW"/>
</dbReference>